<gene>
    <name evidence="2" type="ORF">HAX54_042274</name>
</gene>
<evidence type="ECO:0000313" key="3">
    <source>
        <dbReference type="Proteomes" id="UP000823775"/>
    </source>
</evidence>
<sequence length="144" mass="15732">GTSSPPDDDEVPIHLVFKRKMRPATRPTIQRSVGTLGGPTTRGTVKKSLDQFLEESRHNTLKRRRVTRQTVLEEESLSSPVVDLECGTSSHSKYGSSRSEKPAHDGRGLSKKEKKLDAIGKTAEGPGAPWYVLKGSILSPRAAK</sequence>
<organism evidence="2 3">
    <name type="scientific">Datura stramonium</name>
    <name type="common">Jimsonweed</name>
    <name type="synonym">Common thornapple</name>
    <dbReference type="NCBI Taxonomy" id="4076"/>
    <lineage>
        <taxon>Eukaryota</taxon>
        <taxon>Viridiplantae</taxon>
        <taxon>Streptophyta</taxon>
        <taxon>Embryophyta</taxon>
        <taxon>Tracheophyta</taxon>
        <taxon>Spermatophyta</taxon>
        <taxon>Magnoliopsida</taxon>
        <taxon>eudicotyledons</taxon>
        <taxon>Gunneridae</taxon>
        <taxon>Pentapetalae</taxon>
        <taxon>asterids</taxon>
        <taxon>lamiids</taxon>
        <taxon>Solanales</taxon>
        <taxon>Solanaceae</taxon>
        <taxon>Solanoideae</taxon>
        <taxon>Datureae</taxon>
        <taxon>Datura</taxon>
    </lineage>
</organism>
<comment type="caution">
    <text evidence="2">The sequence shown here is derived from an EMBL/GenBank/DDBJ whole genome shotgun (WGS) entry which is preliminary data.</text>
</comment>
<name>A0ABS8Y6C4_DATST</name>
<dbReference type="EMBL" id="JACEIK010062037">
    <property type="protein sequence ID" value="MCE5167203.1"/>
    <property type="molecule type" value="Genomic_DNA"/>
</dbReference>
<reference evidence="2 3" key="1">
    <citation type="journal article" date="2021" name="BMC Genomics">
        <title>Datura genome reveals duplications of psychoactive alkaloid biosynthetic genes and high mutation rate following tissue culture.</title>
        <authorList>
            <person name="Rajewski A."/>
            <person name="Carter-House D."/>
            <person name="Stajich J."/>
            <person name="Litt A."/>
        </authorList>
    </citation>
    <scope>NUCLEOTIDE SEQUENCE [LARGE SCALE GENOMIC DNA]</scope>
    <source>
        <strain evidence="2">AR-01</strain>
    </source>
</reference>
<feature type="compositionally biased region" description="Polar residues" evidence="1">
    <location>
        <begin position="87"/>
        <end position="97"/>
    </location>
</feature>
<accession>A0ABS8Y6C4</accession>
<evidence type="ECO:0000256" key="1">
    <source>
        <dbReference type="SAM" id="MobiDB-lite"/>
    </source>
</evidence>
<keyword evidence="3" id="KW-1185">Reference proteome</keyword>
<feature type="non-terminal residue" evidence="2">
    <location>
        <position position="144"/>
    </location>
</feature>
<proteinExistence type="predicted"/>
<evidence type="ECO:0000313" key="2">
    <source>
        <dbReference type="EMBL" id="MCE5167203.1"/>
    </source>
</evidence>
<protein>
    <submittedName>
        <fullName evidence="2">Uncharacterized protein</fullName>
    </submittedName>
</protein>
<feature type="non-terminal residue" evidence="2">
    <location>
        <position position="1"/>
    </location>
</feature>
<feature type="compositionally biased region" description="Basic and acidic residues" evidence="1">
    <location>
        <begin position="98"/>
        <end position="118"/>
    </location>
</feature>
<feature type="region of interest" description="Disordered" evidence="1">
    <location>
        <begin position="73"/>
        <end position="128"/>
    </location>
</feature>
<feature type="region of interest" description="Disordered" evidence="1">
    <location>
        <begin position="21"/>
        <end position="44"/>
    </location>
</feature>
<dbReference type="Proteomes" id="UP000823775">
    <property type="component" value="Unassembled WGS sequence"/>
</dbReference>